<dbReference type="STRING" id="937775.Metlim_2132"/>
<dbReference type="SUPFAM" id="SSF143100">
    <property type="entry name" value="TTHA1013/TTHA0281-like"/>
    <property type="match status" value="1"/>
</dbReference>
<proteinExistence type="predicted"/>
<dbReference type="Pfam" id="PF15919">
    <property type="entry name" value="HicB_lk_antitox"/>
    <property type="match status" value="1"/>
</dbReference>
<dbReference type="RefSeq" id="WP_004078460.1">
    <property type="nucleotide sequence ID" value="NZ_CM001436.1"/>
</dbReference>
<dbReference type="InterPro" id="IPR031807">
    <property type="entry name" value="HicB-like"/>
</dbReference>
<dbReference type="InterPro" id="IPR035069">
    <property type="entry name" value="TTHA1013/TTHA0281-like"/>
</dbReference>
<evidence type="ECO:0000313" key="3">
    <source>
        <dbReference type="EMBL" id="EHQ36208.1"/>
    </source>
</evidence>
<organism evidence="3 4">
    <name type="scientific">Methanoplanus limicola DSM 2279</name>
    <dbReference type="NCBI Taxonomy" id="937775"/>
    <lineage>
        <taxon>Archaea</taxon>
        <taxon>Methanobacteriati</taxon>
        <taxon>Methanobacteriota</taxon>
        <taxon>Stenosarchaea group</taxon>
        <taxon>Methanomicrobia</taxon>
        <taxon>Methanomicrobiales</taxon>
        <taxon>Methanomicrobiaceae</taxon>
        <taxon>Methanoplanus</taxon>
    </lineage>
</organism>
<dbReference type="AlphaFoldDB" id="H1Z0R5"/>
<protein>
    <submittedName>
        <fullName evidence="3">Uncharacterized protein family UPF0150</fullName>
    </submittedName>
</protein>
<evidence type="ECO:0000256" key="1">
    <source>
        <dbReference type="SAM" id="MobiDB-lite"/>
    </source>
</evidence>
<dbReference type="Gene3D" id="3.30.160.250">
    <property type="match status" value="1"/>
</dbReference>
<dbReference type="HOGENOM" id="CLU_114047_2_2_2"/>
<gene>
    <name evidence="3" type="ORF">Metlim_2132</name>
</gene>
<sequence>MAGLLRQFSSLPGCISQGKTEEEAKENIKGAIEFHLKSLAEEGIPFYPANGMSDTFVAVNV</sequence>
<feature type="domain" description="HicB-like antitoxin of toxin-antitoxin system" evidence="2">
    <location>
        <begin position="10"/>
        <end position="47"/>
    </location>
</feature>
<evidence type="ECO:0000259" key="2">
    <source>
        <dbReference type="Pfam" id="PF15919"/>
    </source>
</evidence>
<name>H1Z0R5_9EURY</name>
<reference evidence="3 4" key="1">
    <citation type="submission" date="2011-10" db="EMBL/GenBank/DDBJ databases">
        <title>The Improved High-Quality Draft genome of Methanoplanus limicola DSM 2279.</title>
        <authorList>
            <consortium name="US DOE Joint Genome Institute (JGI-PGF)"/>
            <person name="Lucas S."/>
            <person name="Copeland A."/>
            <person name="Lapidus A."/>
            <person name="Glavina del Rio T."/>
            <person name="Dalin E."/>
            <person name="Tice H."/>
            <person name="Bruce D."/>
            <person name="Goodwin L."/>
            <person name="Pitluck S."/>
            <person name="Peters L."/>
            <person name="Mikhailova N."/>
            <person name="Lu M."/>
            <person name="Kyrpides N."/>
            <person name="Mavromatis K."/>
            <person name="Ivanova N."/>
            <person name="Markowitz V."/>
            <person name="Cheng J.-F."/>
            <person name="Hugenholtz P."/>
            <person name="Woyke T."/>
            <person name="Wu D."/>
            <person name="Wirth R."/>
            <person name="Brambilla E.-M."/>
            <person name="Klenk H.-P."/>
            <person name="Eisen J.A."/>
        </authorList>
    </citation>
    <scope>NUCLEOTIDE SEQUENCE [LARGE SCALE GENOMIC DNA]</scope>
    <source>
        <strain evidence="3 4">DSM 2279</strain>
    </source>
</reference>
<accession>H1Z0R5</accession>
<dbReference type="Proteomes" id="UP000005741">
    <property type="component" value="Chromosome"/>
</dbReference>
<dbReference type="InParanoid" id="H1Z0R5"/>
<keyword evidence="4" id="KW-1185">Reference proteome</keyword>
<feature type="region of interest" description="Disordered" evidence="1">
    <location>
        <begin position="1"/>
        <end position="22"/>
    </location>
</feature>
<evidence type="ECO:0000313" key="4">
    <source>
        <dbReference type="Proteomes" id="UP000005741"/>
    </source>
</evidence>
<dbReference type="EMBL" id="CM001436">
    <property type="protein sequence ID" value="EHQ36208.1"/>
    <property type="molecule type" value="Genomic_DNA"/>
</dbReference>